<dbReference type="Proteomes" id="UP000818029">
    <property type="component" value="Chromosome A11"/>
</dbReference>
<sequence>MDVDDEPVNGTKTLADVYERAHVSQEEPGCFEDAEAHEGWRQVMFDEIAMIEQNQTWELVPRPDKRKVIGVKWVYRAKQNADGSLNKLKSRLVVKGFSQKYGLDYMETFAPVARLDTIRLLVAIAAQMG</sequence>
<protein>
    <submittedName>
        <fullName evidence="3">Uncharacterized mitochondrial protein AtMg00820-like</fullName>
    </submittedName>
</protein>
<accession>A0ABM2Z5Y2</accession>
<feature type="domain" description="Reverse transcriptase Ty1/copia-type" evidence="1">
    <location>
        <begin position="54"/>
        <end position="127"/>
    </location>
</feature>
<dbReference type="InterPro" id="IPR013103">
    <property type="entry name" value="RVT_2"/>
</dbReference>
<proteinExistence type="predicted"/>
<dbReference type="Pfam" id="PF07727">
    <property type="entry name" value="RVT_2"/>
    <property type="match status" value="1"/>
</dbReference>
<organism evidence="2 3">
    <name type="scientific">Gossypium hirsutum</name>
    <name type="common">Upland cotton</name>
    <name type="synonym">Gossypium mexicanum</name>
    <dbReference type="NCBI Taxonomy" id="3635"/>
    <lineage>
        <taxon>Eukaryota</taxon>
        <taxon>Viridiplantae</taxon>
        <taxon>Streptophyta</taxon>
        <taxon>Embryophyta</taxon>
        <taxon>Tracheophyta</taxon>
        <taxon>Spermatophyta</taxon>
        <taxon>Magnoliopsida</taxon>
        <taxon>eudicotyledons</taxon>
        <taxon>Gunneridae</taxon>
        <taxon>Pentapetalae</taxon>
        <taxon>rosids</taxon>
        <taxon>malvids</taxon>
        <taxon>Malvales</taxon>
        <taxon>Malvaceae</taxon>
        <taxon>Malvoideae</taxon>
        <taxon>Gossypium</taxon>
    </lineage>
</organism>
<evidence type="ECO:0000313" key="3">
    <source>
        <dbReference type="RefSeq" id="XP_040938088.1"/>
    </source>
</evidence>
<dbReference type="RefSeq" id="XP_040938088.1">
    <property type="nucleotide sequence ID" value="XM_041082154.1"/>
</dbReference>
<name>A0ABM2Z5Y2_GOSHI</name>
<evidence type="ECO:0000259" key="1">
    <source>
        <dbReference type="Pfam" id="PF07727"/>
    </source>
</evidence>
<keyword evidence="2" id="KW-1185">Reference proteome</keyword>
<reference evidence="2" key="1">
    <citation type="journal article" date="2020" name="Nat. Genet.">
        <title>Genomic diversifications of five Gossypium allopolyploid species and their impact on cotton improvement.</title>
        <authorList>
            <person name="Chen Z.J."/>
            <person name="Sreedasyam A."/>
            <person name="Ando A."/>
            <person name="Song Q."/>
            <person name="De Santiago L.M."/>
            <person name="Hulse-Kemp A.M."/>
            <person name="Ding M."/>
            <person name="Ye W."/>
            <person name="Kirkbride R.C."/>
            <person name="Jenkins J."/>
            <person name="Plott C."/>
            <person name="Lovell J."/>
            <person name="Lin Y.M."/>
            <person name="Vaughn R."/>
            <person name="Liu B."/>
            <person name="Simpson S."/>
            <person name="Scheffler B.E."/>
            <person name="Wen L."/>
            <person name="Saski C.A."/>
            <person name="Grover C.E."/>
            <person name="Hu G."/>
            <person name="Conover J.L."/>
            <person name="Carlson J.W."/>
            <person name="Shu S."/>
            <person name="Boston L.B."/>
            <person name="Williams M."/>
            <person name="Peterson D.G."/>
            <person name="McGee K."/>
            <person name="Jones D.C."/>
            <person name="Wendel J.F."/>
            <person name="Stelly D.M."/>
            <person name="Grimwood J."/>
            <person name="Schmutz J."/>
        </authorList>
    </citation>
    <scope>NUCLEOTIDE SEQUENCE [LARGE SCALE GENOMIC DNA]</scope>
    <source>
        <strain evidence="2">cv. TM-1</strain>
    </source>
</reference>
<reference evidence="3" key="2">
    <citation type="submission" date="2025-08" db="UniProtKB">
        <authorList>
            <consortium name="RefSeq"/>
        </authorList>
    </citation>
    <scope>IDENTIFICATION</scope>
</reference>
<dbReference type="GeneID" id="121210074"/>
<gene>
    <name evidence="3" type="primary">LOC121210074</name>
</gene>
<evidence type="ECO:0000313" key="2">
    <source>
        <dbReference type="Proteomes" id="UP000818029"/>
    </source>
</evidence>